<keyword evidence="3" id="KW-1185">Reference proteome</keyword>
<dbReference type="EMBL" id="SRPY01000673">
    <property type="protein sequence ID" value="KAG5919394.1"/>
    <property type="molecule type" value="Genomic_DNA"/>
</dbReference>
<protein>
    <submittedName>
        <fullName evidence="2">Uncharacterized protein</fullName>
    </submittedName>
</protein>
<organism evidence="2 3">
    <name type="scientific">Claviceps africana</name>
    <dbReference type="NCBI Taxonomy" id="83212"/>
    <lineage>
        <taxon>Eukaryota</taxon>
        <taxon>Fungi</taxon>
        <taxon>Dikarya</taxon>
        <taxon>Ascomycota</taxon>
        <taxon>Pezizomycotina</taxon>
        <taxon>Sordariomycetes</taxon>
        <taxon>Hypocreomycetidae</taxon>
        <taxon>Hypocreales</taxon>
        <taxon>Clavicipitaceae</taxon>
        <taxon>Claviceps</taxon>
    </lineage>
</organism>
<feature type="non-terminal residue" evidence="2">
    <location>
        <position position="1"/>
    </location>
</feature>
<evidence type="ECO:0000313" key="2">
    <source>
        <dbReference type="EMBL" id="KAG5919394.1"/>
    </source>
</evidence>
<evidence type="ECO:0000313" key="3">
    <source>
        <dbReference type="Proteomes" id="UP000811619"/>
    </source>
</evidence>
<feature type="compositionally biased region" description="Gly residues" evidence="1">
    <location>
        <begin position="1"/>
        <end position="15"/>
    </location>
</feature>
<dbReference type="Proteomes" id="UP000811619">
    <property type="component" value="Unassembled WGS sequence"/>
</dbReference>
<sequence length="56" mass="5705">GGDAAGLGEGAGGQGDADAREERLRHDVAAGRRDLAERGHVRRGQARDEPAADGVV</sequence>
<accession>A0A8K0J2H6</accession>
<dbReference type="AlphaFoldDB" id="A0A8K0J2H6"/>
<evidence type="ECO:0000256" key="1">
    <source>
        <dbReference type="SAM" id="MobiDB-lite"/>
    </source>
</evidence>
<proteinExistence type="predicted"/>
<feature type="region of interest" description="Disordered" evidence="1">
    <location>
        <begin position="1"/>
        <end position="56"/>
    </location>
</feature>
<feature type="non-terminal residue" evidence="2">
    <location>
        <position position="56"/>
    </location>
</feature>
<feature type="compositionally biased region" description="Basic and acidic residues" evidence="1">
    <location>
        <begin position="17"/>
        <end position="50"/>
    </location>
</feature>
<reference evidence="2" key="1">
    <citation type="journal article" date="2020" name="bioRxiv">
        <title>Whole genome comparisons of ergot fungi reveals the divergence and evolution of species within the genus Claviceps are the result of varying mechanisms driving genome evolution and host range expansion.</title>
        <authorList>
            <person name="Wyka S.A."/>
            <person name="Mondo S.J."/>
            <person name="Liu M."/>
            <person name="Dettman J."/>
            <person name="Nalam V."/>
            <person name="Broders K.D."/>
        </authorList>
    </citation>
    <scope>NUCLEOTIDE SEQUENCE</scope>
    <source>
        <strain evidence="2">CCC 489</strain>
    </source>
</reference>
<gene>
    <name evidence="2" type="ORF">E4U42_006538</name>
</gene>
<comment type="caution">
    <text evidence="2">The sequence shown here is derived from an EMBL/GenBank/DDBJ whole genome shotgun (WGS) entry which is preliminary data.</text>
</comment>
<name>A0A8K0J2H6_9HYPO</name>